<evidence type="ECO:0008006" key="5">
    <source>
        <dbReference type="Google" id="ProtNLM"/>
    </source>
</evidence>
<evidence type="ECO:0000313" key="4">
    <source>
        <dbReference type="Proteomes" id="UP000176998"/>
    </source>
</evidence>
<keyword evidence="4" id="KW-1185">Reference proteome</keyword>
<proteinExistence type="predicted"/>
<dbReference type="AlphaFoldDB" id="A0A1G4B2N1"/>
<feature type="chain" id="PRO_5009602417" description="Secreted protein" evidence="2">
    <location>
        <begin position="23"/>
        <end position="118"/>
    </location>
</feature>
<evidence type="ECO:0000256" key="2">
    <source>
        <dbReference type="SAM" id="SignalP"/>
    </source>
</evidence>
<reference evidence="3 4" key="1">
    <citation type="submission" date="2016-09" db="EMBL/GenBank/DDBJ databases">
        <authorList>
            <person name="Capua I."/>
            <person name="De Benedictis P."/>
            <person name="Joannis T."/>
            <person name="Lombin L.H."/>
            <person name="Cattoli G."/>
        </authorList>
    </citation>
    <scope>NUCLEOTIDE SEQUENCE [LARGE SCALE GENOMIC DNA]</scope>
    <source>
        <strain evidence="3 4">IMI 309357</strain>
    </source>
</reference>
<evidence type="ECO:0000313" key="3">
    <source>
        <dbReference type="EMBL" id="OHE95679.1"/>
    </source>
</evidence>
<dbReference type="Proteomes" id="UP000176998">
    <property type="component" value="Unassembled WGS sequence"/>
</dbReference>
<feature type="region of interest" description="Disordered" evidence="1">
    <location>
        <begin position="70"/>
        <end position="89"/>
    </location>
</feature>
<dbReference type="GeneID" id="34562103"/>
<dbReference type="EMBL" id="MJBS01000079">
    <property type="protein sequence ID" value="OHE95679.1"/>
    <property type="molecule type" value="Genomic_DNA"/>
</dbReference>
<dbReference type="RefSeq" id="XP_022472840.1">
    <property type="nucleotide sequence ID" value="XM_022620593.1"/>
</dbReference>
<feature type="signal peptide" evidence="2">
    <location>
        <begin position="1"/>
        <end position="22"/>
    </location>
</feature>
<name>A0A1G4B2N1_9PEZI</name>
<evidence type="ECO:0000256" key="1">
    <source>
        <dbReference type="SAM" id="MobiDB-lite"/>
    </source>
</evidence>
<organism evidence="3 4">
    <name type="scientific">Colletotrichum orchidophilum</name>
    <dbReference type="NCBI Taxonomy" id="1209926"/>
    <lineage>
        <taxon>Eukaryota</taxon>
        <taxon>Fungi</taxon>
        <taxon>Dikarya</taxon>
        <taxon>Ascomycota</taxon>
        <taxon>Pezizomycotina</taxon>
        <taxon>Sordariomycetes</taxon>
        <taxon>Hypocreomycetidae</taxon>
        <taxon>Glomerellales</taxon>
        <taxon>Glomerellaceae</taxon>
        <taxon>Colletotrichum</taxon>
    </lineage>
</organism>
<protein>
    <recommendedName>
        <fullName evidence="5">Secreted protein</fullName>
    </recommendedName>
</protein>
<comment type="caution">
    <text evidence="3">The sequence shown here is derived from an EMBL/GenBank/DDBJ whole genome shotgun (WGS) entry which is preliminary data.</text>
</comment>
<accession>A0A1G4B2N1</accession>
<sequence>MLPPLFASLSLSLFLTHPHTHTLSPSVSLCVSQSLPVSLPLPSAISPSPSAAAPAAVACLPPLHPPRLLIGRAQRDRPGPDRSAPIPAPTPSLFYLILKLVYRMLPPCGKMSLFGTPS</sequence>
<keyword evidence="2" id="KW-0732">Signal</keyword>
<dbReference type="OrthoDB" id="10462452at2759"/>
<gene>
    <name evidence="3" type="ORF">CORC01_08963</name>
</gene>